<evidence type="ECO:0000256" key="5">
    <source>
        <dbReference type="ARBA" id="ARBA00055319"/>
    </source>
</evidence>
<feature type="domain" description="Heat-inducible transcription repressor HrcA C-terminal" evidence="7">
    <location>
        <begin position="109"/>
        <end position="326"/>
    </location>
</feature>
<keyword evidence="3 6" id="KW-0346">Stress response</keyword>
<dbReference type="AlphaFoldDB" id="B6G1N6"/>
<reference evidence="8 9" key="1">
    <citation type="submission" date="2008-09" db="EMBL/GenBank/DDBJ databases">
        <authorList>
            <person name="Fulton L."/>
            <person name="Clifton S."/>
            <person name="Fulton B."/>
            <person name="Xu J."/>
            <person name="Minx P."/>
            <person name="Pepin K.H."/>
            <person name="Johnson M."/>
            <person name="Thiruvilangam P."/>
            <person name="Bhonagiri V."/>
            <person name="Nash W.E."/>
            <person name="Mardis E.R."/>
            <person name="Wilson R.K."/>
        </authorList>
    </citation>
    <scope>NUCLEOTIDE SEQUENCE [LARGE SCALE GENOMIC DNA]</scope>
    <source>
        <strain evidence="8 9">DSM 13275</strain>
    </source>
</reference>
<evidence type="ECO:0000256" key="4">
    <source>
        <dbReference type="ARBA" id="ARBA00023163"/>
    </source>
</evidence>
<dbReference type="SUPFAM" id="SSF55781">
    <property type="entry name" value="GAF domain-like"/>
    <property type="match status" value="1"/>
</dbReference>
<dbReference type="InterPro" id="IPR029016">
    <property type="entry name" value="GAF-like_dom_sf"/>
</dbReference>
<evidence type="ECO:0000313" key="9">
    <source>
        <dbReference type="Proteomes" id="UP000003178"/>
    </source>
</evidence>
<proteinExistence type="inferred from homology"/>
<dbReference type="PANTHER" id="PTHR34824">
    <property type="entry name" value="HEAT-INDUCIBLE TRANSCRIPTION REPRESSOR HRCA"/>
    <property type="match status" value="1"/>
</dbReference>
<dbReference type="SUPFAM" id="SSF46785">
    <property type="entry name" value="Winged helix' DNA-binding domain"/>
    <property type="match status" value="1"/>
</dbReference>
<evidence type="ECO:0000256" key="2">
    <source>
        <dbReference type="ARBA" id="ARBA00023015"/>
    </source>
</evidence>
<dbReference type="InterPro" id="IPR021153">
    <property type="entry name" value="HrcA_C"/>
</dbReference>
<sequence>MNLELNERKLNILKAIVKDYIDTAEAIGSRTISKKHDFGVSAATIRNEMADLEELGYLIQPHTSAGRVPSVKGYRLYVDSLMNKGELTDEEKRLIENCMQNNIDNINGLIHETSKMLSKLTNYTTVAITKSIANNVIKYIQLVNLNENEILLIVVSAKGDVKKANIPVRENIEQAKLNLISDSLTKRLAGKSVADLDENFISYVKYQIGEFSMIVDTLIDVLNGEESDDDYSLTLNGATNIFNYPEFNDIIKAREFLNLVEEKDAVTDLIKQKGIQKDNLNILIGNENGKGLEKDCSVVTATYNVDNNTLGKISFIGPTRMDYARVCSIINYMSILLNKKK</sequence>
<comment type="similarity">
    <text evidence="6">Belongs to the HrcA family.</text>
</comment>
<dbReference type="Pfam" id="PF01628">
    <property type="entry name" value="HrcA"/>
    <property type="match status" value="1"/>
</dbReference>
<keyword evidence="9" id="KW-1185">Reference proteome</keyword>
<name>B6G1N6_PEPHT</name>
<dbReference type="InterPro" id="IPR023120">
    <property type="entry name" value="WHTH_transcript_rep_HrcA_IDD"/>
</dbReference>
<dbReference type="NCBIfam" id="TIGR00331">
    <property type="entry name" value="hrcA"/>
    <property type="match status" value="1"/>
</dbReference>
<dbReference type="STRING" id="500633.CLOHIR_02043"/>
<evidence type="ECO:0000259" key="7">
    <source>
        <dbReference type="Pfam" id="PF01628"/>
    </source>
</evidence>
<evidence type="ECO:0000256" key="3">
    <source>
        <dbReference type="ARBA" id="ARBA00023016"/>
    </source>
</evidence>
<dbReference type="HOGENOM" id="CLU_050019_1_0_9"/>
<organism evidence="8 9">
    <name type="scientific">Peptacetobacter hiranonis (strain DSM 13275 / JCM 10541 / KCTC 15199 / TO-931)</name>
    <name type="common">Clostridium hiranonis</name>
    <dbReference type="NCBI Taxonomy" id="500633"/>
    <lineage>
        <taxon>Bacteria</taxon>
        <taxon>Bacillati</taxon>
        <taxon>Bacillota</taxon>
        <taxon>Clostridia</taxon>
        <taxon>Peptostreptococcales</taxon>
        <taxon>Peptostreptococcaceae</taxon>
        <taxon>Peptacetobacter</taxon>
    </lineage>
</organism>
<dbReference type="FunFam" id="1.10.10.10:FF:000049">
    <property type="entry name" value="Heat-inducible transcription repressor HrcA"/>
    <property type="match status" value="1"/>
</dbReference>
<dbReference type="GO" id="GO:0003677">
    <property type="term" value="F:DNA binding"/>
    <property type="evidence" value="ECO:0007669"/>
    <property type="project" value="InterPro"/>
</dbReference>
<reference evidence="8 9" key="2">
    <citation type="submission" date="2008-10" db="EMBL/GenBank/DDBJ databases">
        <title>Draft genome sequence of Clostridium hiranonis (DSM 13275).</title>
        <authorList>
            <person name="Sudarsanam P."/>
            <person name="Ley R."/>
            <person name="Guruge J."/>
            <person name="Turnbaugh P.J."/>
            <person name="Mahowald M."/>
            <person name="Liep D."/>
            <person name="Gordon J."/>
        </authorList>
    </citation>
    <scope>NUCLEOTIDE SEQUENCE [LARGE SCALE GENOMIC DNA]</scope>
    <source>
        <strain evidence="8 9">DSM 13275</strain>
    </source>
</reference>
<dbReference type="InterPro" id="IPR036390">
    <property type="entry name" value="WH_DNA-bd_sf"/>
</dbReference>
<keyword evidence="4 6" id="KW-0804">Transcription</keyword>
<evidence type="ECO:0000313" key="8">
    <source>
        <dbReference type="EMBL" id="EEA84344.1"/>
    </source>
</evidence>
<dbReference type="EMBL" id="ABWP01000075">
    <property type="protein sequence ID" value="EEA84344.1"/>
    <property type="molecule type" value="Genomic_DNA"/>
</dbReference>
<accession>B6G1N6</accession>
<dbReference type="InterPro" id="IPR002571">
    <property type="entry name" value="HrcA"/>
</dbReference>
<dbReference type="Gene3D" id="3.30.390.60">
    <property type="entry name" value="Heat-inducible transcription repressor hrca homolog, domain 3"/>
    <property type="match status" value="1"/>
</dbReference>
<dbReference type="eggNOG" id="COG1420">
    <property type="taxonomic scope" value="Bacteria"/>
</dbReference>
<dbReference type="Proteomes" id="UP000003178">
    <property type="component" value="Unassembled WGS sequence"/>
</dbReference>
<dbReference type="HAMAP" id="MF_00081">
    <property type="entry name" value="HrcA"/>
    <property type="match status" value="1"/>
</dbReference>
<keyword evidence="2 6" id="KW-0805">Transcription regulation</keyword>
<dbReference type="Gene3D" id="1.10.10.10">
    <property type="entry name" value="Winged helix-like DNA-binding domain superfamily/Winged helix DNA-binding domain"/>
    <property type="match status" value="1"/>
</dbReference>
<dbReference type="GO" id="GO:0045892">
    <property type="term" value="P:negative regulation of DNA-templated transcription"/>
    <property type="evidence" value="ECO:0007669"/>
    <property type="project" value="UniProtKB-UniRule"/>
</dbReference>
<comment type="caution">
    <text evidence="8">The sequence shown here is derived from an EMBL/GenBank/DDBJ whole genome shotgun (WGS) entry which is preliminary data.</text>
</comment>
<dbReference type="PIRSF" id="PIRSF005485">
    <property type="entry name" value="HrcA"/>
    <property type="match status" value="1"/>
</dbReference>
<evidence type="ECO:0000256" key="6">
    <source>
        <dbReference type="HAMAP-Rule" id="MF_00081"/>
    </source>
</evidence>
<protein>
    <recommendedName>
        <fullName evidence="6">Heat-inducible transcription repressor HrcA</fullName>
    </recommendedName>
</protein>
<dbReference type="PANTHER" id="PTHR34824:SF1">
    <property type="entry name" value="HEAT-INDUCIBLE TRANSCRIPTION REPRESSOR HRCA"/>
    <property type="match status" value="1"/>
</dbReference>
<gene>
    <name evidence="6" type="primary">hrcA</name>
    <name evidence="8" type="ORF">CLOHIR_02043</name>
</gene>
<evidence type="ECO:0000256" key="1">
    <source>
        <dbReference type="ARBA" id="ARBA00022491"/>
    </source>
</evidence>
<dbReference type="Gene3D" id="3.30.450.40">
    <property type="match status" value="1"/>
</dbReference>
<keyword evidence="1 6" id="KW-0678">Repressor</keyword>
<comment type="function">
    <text evidence="5 6">Negative regulator of class I heat shock genes (grpE-dnaK-dnaJ and groELS operons). Prevents heat-shock induction of these operons.</text>
</comment>
<dbReference type="InterPro" id="IPR036388">
    <property type="entry name" value="WH-like_DNA-bd_sf"/>
</dbReference>